<dbReference type="FunFam" id="1.20.1050.10:FF:000017">
    <property type="entry name" value="Maleylacetoacetate isomerase"/>
    <property type="match status" value="1"/>
</dbReference>
<organism evidence="4 5">
    <name type="scientific">Sedimenticola thiotaurini</name>
    <dbReference type="NCBI Taxonomy" id="1543721"/>
    <lineage>
        <taxon>Bacteria</taxon>
        <taxon>Pseudomonadati</taxon>
        <taxon>Pseudomonadota</taxon>
        <taxon>Gammaproteobacteria</taxon>
        <taxon>Chromatiales</taxon>
        <taxon>Sedimenticolaceae</taxon>
        <taxon>Sedimenticola</taxon>
    </lineage>
</organism>
<dbReference type="InterPro" id="IPR040079">
    <property type="entry name" value="Glutathione_S-Trfase"/>
</dbReference>
<dbReference type="PANTHER" id="PTHR42673">
    <property type="entry name" value="MALEYLACETOACETATE ISOMERASE"/>
    <property type="match status" value="1"/>
</dbReference>
<keyword evidence="5" id="KW-1185">Reference proteome</keyword>
<dbReference type="SFLD" id="SFLDG00358">
    <property type="entry name" value="Main_(cytGST)"/>
    <property type="match status" value="1"/>
</dbReference>
<dbReference type="GO" id="GO:0006559">
    <property type="term" value="P:L-phenylalanine catabolic process"/>
    <property type="evidence" value="ECO:0007669"/>
    <property type="project" value="TreeGrafter"/>
</dbReference>
<evidence type="ECO:0000313" key="5">
    <source>
        <dbReference type="Proteomes" id="UP000034410"/>
    </source>
</evidence>
<protein>
    <submittedName>
        <fullName evidence="4">Maleylacetoacetate isomerase</fullName>
    </submittedName>
</protein>
<feature type="domain" description="GST C-terminal" evidence="3">
    <location>
        <begin position="86"/>
        <end position="213"/>
    </location>
</feature>
<dbReference type="GO" id="GO:0016034">
    <property type="term" value="F:maleylacetoacetate isomerase activity"/>
    <property type="evidence" value="ECO:0007669"/>
    <property type="project" value="TreeGrafter"/>
</dbReference>
<gene>
    <name evidence="4" type="ORF">AAY24_02860</name>
</gene>
<dbReference type="SUPFAM" id="SSF52833">
    <property type="entry name" value="Thioredoxin-like"/>
    <property type="match status" value="1"/>
</dbReference>
<dbReference type="PANTHER" id="PTHR42673:SF21">
    <property type="entry name" value="GLUTATHIONE S-TRANSFERASE YFCF"/>
    <property type="match status" value="1"/>
</dbReference>
<comment type="similarity">
    <text evidence="1">Belongs to the GST superfamily. Zeta family.</text>
</comment>
<dbReference type="InterPro" id="IPR034333">
    <property type="entry name" value="GST_Zeta_N"/>
</dbReference>
<dbReference type="CDD" id="cd03042">
    <property type="entry name" value="GST_N_Zeta"/>
    <property type="match status" value="1"/>
</dbReference>
<dbReference type="InterPro" id="IPR010987">
    <property type="entry name" value="Glutathione-S-Trfase_C-like"/>
</dbReference>
<dbReference type="InterPro" id="IPR034330">
    <property type="entry name" value="GST_Zeta_C"/>
</dbReference>
<dbReference type="SFLD" id="SFLDS00019">
    <property type="entry name" value="Glutathione_Transferase_(cytos"/>
    <property type="match status" value="1"/>
</dbReference>
<sequence length="213" mass="24307">MMKLYDYYRSTAAYRVRIALNLKGLDYQQIPVNLLTGEDGGAEYRTVNPQGLVPALALDDGVLQQSLAICEYLDETVPEPPLLPGDARQRSRVRALAQMVVSDIHPVNNLRILQYLTRELGVSEEQKQTWYHHWIHEGFRPMEQLLAAQAAKGKFCFGDQVTLADICLVPQVYNARRFALDLTPYPRIVQIEQACLQLEAFNRARPEHQPEMV</sequence>
<dbReference type="Gene3D" id="3.40.30.10">
    <property type="entry name" value="Glutaredoxin"/>
    <property type="match status" value="1"/>
</dbReference>
<evidence type="ECO:0000259" key="2">
    <source>
        <dbReference type="PROSITE" id="PS50404"/>
    </source>
</evidence>
<dbReference type="Pfam" id="PF13417">
    <property type="entry name" value="GST_N_3"/>
    <property type="match status" value="1"/>
</dbReference>
<dbReference type="EMBL" id="CP011412">
    <property type="protein sequence ID" value="AKH19461.1"/>
    <property type="molecule type" value="Genomic_DNA"/>
</dbReference>
<dbReference type="GO" id="GO:0006749">
    <property type="term" value="P:glutathione metabolic process"/>
    <property type="evidence" value="ECO:0007669"/>
    <property type="project" value="TreeGrafter"/>
</dbReference>
<dbReference type="InterPro" id="IPR036249">
    <property type="entry name" value="Thioredoxin-like_sf"/>
</dbReference>
<dbReference type="InterPro" id="IPR036282">
    <property type="entry name" value="Glutathione-S-Trfase_C_sf"/>
</dbReference>
<dbReference type="PATRIC" id="fig|1543721.4.peg.600"/>
<dbReference type="GO" id="GO:0005737">
    <property type="term" value="C:cytoplasm"/>
    <property type="evidence" value="ECO:0007669"/>
    <property type="project" value="InterPro"/>
</dbReference>
<evidence type="ECO:0000259" key="3">
    <source>
        <dbReference type="PROSITE" id="PS50405"/>
    </source>
</evidence>
<keyword evidence="4" id="KW-0413">Isomerase</keyword>
<dbReference type="Proteomes" id="UP000034410">
    <property type="component" value="Chromosome"/>
</dbReference>
<evidence type="ECO:0000313" key="4">
    <source>
        <dbReference type="EMBL" id="AKH19461.1"/>
    </source>
</evidence>
<dbReference type="GO" id="GO:0004364">
    <property type="term" value="F:glutathione transferase activity"/>
    <property type="evidence" value="ECO:0007669"/>
    <property type="project" value="TreeGrafter"/>
</dbReference>
<dbReference type="Gene3D" id="1.20.1050.10">
    <property type="match status" value="1"/>
</dbReference>
<dbReference type="KEGG" id="seds:AAY24_02860"/>
<accession>A0A0F7JSN6</accession>
<dbReference type="InterPro" id="IPR004045">
    <property type="entry name" value="Glutathione_S-Trfase_N"/>
</dbReference>
<dbReference type="PROSITE" id="PS50404">
    <property type="entry name" value="GST_NTER"/>
    <property type="match status" value="1"/>
</dbReference>
<dbReference type="AlphaFoldDB" id="A0A0F7JSN6"/>
<evidence type="ECO:0000256" key="1">
    <source>
        <dbReference type="ARBA" id="ARBA00010007"/>
    </source>
</evidence>
<dbReference type="OrthoDB" id="509852at2"/>
<feature type="domain" description="GST N-terminal" evidence="2">
    <location>
        <begin position="1"/>
        <end position="81"/>
    </location>
</feature>
<proteinExistence type="inferred from homology"/>
<dbReference type="NCBIfam" id="TIGR01262">
    <property type="entry name" value="maiA"/>
    <property type="match status" value="1"/>
</dbReference>
<dbReference type="CDD" id="cd03191">
    <property type="entry name" value="GST_C_Zeta"/>
    <property type="match status" value="1"/>
</dbReference>
<dbReference type="InterPro" id="IPR005955">
    <property type="entry name" value="GST_Zeta"/>
</dbReference>
<dbReference type="RefSeq" id="WP_046858399.1">
    <property type="nucleotide sequence ID" value="NZ_CP011412.1"/>
</dbReference>
<dbReference type="PROSITE" id="PS50405">
    <property type="entry name" value="GST_CTER"/>
    <property type="match status" value="1"/>
</dbReference>
<dbReference type="SUPFAM" id="SSF47616">
    <property type="entry name" value="GST C-terminal domain-like"/>
    <property type="match status" value="1"/>
</dbReference>
<dbReference type="Pfam" id="PF13410">
    <property type="entry name" value="GST_C_2"/>
    <property type="match status" value="1"/>
</dbReference>
<name>A0A0F7JSN6_9GAMM</name>
<reference evidence="4 5" key="1">
    <citation type="journal article" date="2015" name="Genome Announc.">
        <title>Complete Genome Sequence of Sedimenticola thiotaurini Strain SIP-G1, a Polyphosphate- and Polyhydroxyalkanoate-Accumulating Sulfur-Oxidizing Gammaproteobacterium Isolated from Salt Marsh Sediments.</title>
        <authorList>
            <person name="Flood B.E."/>
            <person name="Jones D.S."/>
            <person name="Bailey J.V."/>
        </authorList>
    </citation>
    <scope>NUCLEOTIDE SEQUENCE [LARGE SCALE GENOMIC DNA]</scope>
    <source>
        <strain evidence="4 5">SIP-G1</strain>
    </source>
</reference>